<accession>A0A0A8Z4M4</accession>
<feature type="region of interest" description="Disordered" evidence="1">
    <location>
        <begin position="1"/>
        <end position="32"/>
    </location>
</feature>
<proteinExistence type="predicted"/>
<sequence>MATSAASRRLQRTWTMTGRASRAPWPAPPTSA</sequence>
<feature type="compositionally biased region" description="Polar residues" evidence="1">
    <location>
        <begin position="1"/>
        <end position="18"/>
    </location>
</feature>
<evidence type="ECO:0000313" key="2">
    <source>
        <dbReference type="EMBL" id="JAD31700.1"/>
    </source>
</evidence>
<reference evidence="2" key="2">
    <citation type="journal article" date="2015" name="Data Brief">
        <title>Shoot transcriptome of the giant reed, Arundo donax.</title>
        <authorList>
            <person name="Barrero R.A."/>
            <person name="Guerrero F.D."/>
            <person name="Moolhuijzen P."/>
            <person name="Goolsby J.A."/>
            <person name="Tidwell J."/>
            <person name="Bellgard S.E."/>
            <person name="Bellgard M.I."/>
        </authorList>
    </citation>
    <scope>NUCLEOTIDE SEQUENCE</scope>
    <source>
        <tissue evidence="2">Shoot tissue taken approximately 20 cm above the soil surface</tissue>
    </source>
</reference>
<name>A0A0A8Z4M4_ARUDO</name>
<reference evidence="2" key="1">
    <citation type="submission" date="2014-09" db="EMBL/GenBank/DDBJ databases">
        <authorList>
            <person name="Magalhaes I.L.F."/>
            <person name="Oliveira U."/>
            <person name="Santos F.R."/>
            <person name="Vidigal T.H.D.A."/>
            <person name="Brescovit A.D."/>
            <person name="Santos A.J."/>
        </authorList>
    </citation>
    <scope>NUCLEOTIDE SEQUENCE</scope>
    <source>
        <tissue evidence="2">Shoot tissue taken approximately 20 cm above the soil surface</tissue>
    </source>
</reference>
<organism evidence="2">
    <name type="scientific">Arundo donax</name>
    <name type="common">Giant reed</name>
    <name type="synonym">Donax arundinaceus</name>
    <dbReference type="NCBI Taxonomy" id="35708"/>
    <lineage>
        <taxon>Eukaryota</taxon>
        <taxon>Viridiplantae</taxon>
        <taxon>Streptophyta</taxon>
        <taxon>Embryophyta</taxon>
        <taxon>Tracheophyta</taxon>
        <taxon>Spermatophyta</taxon>
        <taxon>Magnoliopsida</taxon>
        <taxon>Liliopsida</taxon>
        <taxon>Poales</taxon>
        <taxon>Poaceae</taxon>
        <taxon>PACMAD clade</taxon>
        <taxon>Arundinoideae</taxon>
        <taxon>Arundineae</taxon>
        <taxon>Arundo</taxon>
    </lineage>
</organism>
<evidence type="ECO:0000256" key="1">
    <source>
        <dbReference type="SAM" id="MobiDB-lite"/>
    </source>
</evidence>
<protein>
    <submittedName>
        <fullName evidence="2">Uncharacterized protein</fullName>
    </submittedName>
</protein>
<dbReference type="AlphaFoldDB" id="A0A0A8Z4M4"/>
<dbReference type="EMBL" id="GBRH01266195">
    <property type="protein sequence ID" value="JAD31700.1"/>
    <property type="molecule type" value="Transcribed_RNA"/>
</dbReference>